<name>A0AAV4W9Q8_CAEEX</name>
<evidence type="ECO:0000313" key="2">
    <source>
        <dbReference type="Proteomes" id="UP001054945"/>
    </source>
</evidence>
<proteinExistence type="predicted"/>
<evidence type="ECO:0000313" key="1">
    <source>
        <dbReference type="EMBL" id="GIY78348.1"/>
    </source>
</evidence>
<reference evidence="1 2" key="1">
    <citation type="submission" date="2021-06" db="EMBL/GenBank/DDBJ databases">
        <title>Caerostris extrusa draft genome.</title>
        <authorList>
            <person name="Kono N."/>
            <person name="Arakawa K."/>
        </authorList>
    </citation>
    <scope>NUCLEOTIDE SEQUENCE [LARGE SCALE GENOMIC DNA]</scope>
</reference>
<protein>
    <submittedName>
        <fullName evidence="1">Uncharacterized protein</fullName>
    </submittedName>
</protein>
<feature type="non-terminal residue" evidence="1">
    <location>
        <position position="58"/>
    </location>
</feature>
<dbReference type="Proteomes" id="UP001054945">
    <property type="component" value="Unassembled WGS sequence"/>
</dbReference>
<dbReference type="AlphaFoldDB" id="A0AAV4W9Q8"/>
<gene>
    <name evidence="1" type="ORF">CEXT_704151</name>
</gene>
<organism evidence="1 2">
    <name type="scientific">Caerostris extrusa</name>
    <name type="common">Bark spider</name>
    <name type="synonym">Caerostris bankana</name>
    <dbReference type="NCBI Taxonomy" id="172846"/>
    <lineage>
        <taxon>Eukaryota</taxon>
        <taxon>Metazoa</taxon>
        <taxon>Ecdysozoa</taxon>
        <taxon>Arthropoda</taxon>
        <taxon>Chelicerata</taxon>
        <taxon>Arachnida</taxon>
        <taxon>Araneae</taxon>
        <taxon>Araneomorphae</taxon>
        <taxon>Entelegynae</taxon>
        <taxon>Araneoidea</taxon>
        <taxon>Araneidae</taxon>
        <taxon>Caerostris</taxon>
    </lineage>
</organism>
<comment type="caution">
    <text evidence="1">The sequence shown here is derived from an EMBL/GenBank/DDBJ whole genome shotgun (WGS) entry which is preliminary data.</text>
</comment>
<accession>A0AAV4W9Q8</accession>
<keyword evidence="2" id="KW-1185">Reference proteome</keyword>
<dbReference type="EMBL" id="BPLR01015747">
    <property type="protein sequence ID" value="GIY78348.1"/>
    <property type="molecule type" value="Genomic_DNA"/>
</dbReference>
<sequence>MVDRCSRWSEAQYPYLTSEPKPSLMHYWTFRSGFCVRPLHKRKNDVKDAGTLKKEHKN</sequence>